<evidence type="ECO:0000256" key="7">
    <source>
        <dbReference type="ARBA" id="ARBA00022792"/>
    </source>
</evidence>
<keyword evidence="7" id="KW-0999">Mitochondrion inner membrane</keyword>
<comment type="subcellular location">
    <subcellularLocation>
        <location evidence="1">Mitochondrion inner membrane</location>
        <topology evidence="1">Multi-pass membrane protein</topology>
    </subcellularLocation>
</comment>
<comment type="similarity">
    <text evidence="2 12">Belongs to the mitochondrial carrier (TC 2.A.29) family.</text>
</comment>
<dbReference type="EMBL" id="UZAL01027856">
    <property type="protein sequence ID" value="VDP36182.1"/>
    <property type="molecule type" value="Genomic_DNA"/>
</dbReference>
<keyword evidence="11" id="KW-0472">Membrane</keyword>
<keyword evidence="14" id="KW-1185">Reference proteome</keyword>
<proteinExistence type="inferred from homology"/>
<evidence type="ECO:0000256" key="3">
    <source>
        <dbReference type="ARBA" id="ARBA00022448"/>
    </source>
</evidence>
<accession>A0A183NXM4</accession>
<reference evidence="13 14" key="1">
    <citation type="submission" date="2018-11" db="EMBL/GenBank/DDBJ databases">
        <authorList>
            <consortium name="Pathogen Informatics"/>
        </authorList>
    </citation>
    <scope>NUCLEOTIDE SEQUENCE [LARGE SCALE GENOMIC DNA]</scope>
    <source>
        <strain>Denwood</strain>
        <strain evidence="14">Zambia</strain>
    </source>
</reference>
<evidence type="ECO:0000256" key="12">
    <source>
        <dbReference type="RuleBase" id="RU000488"/>
    </source>
</evidence>
<dbReference type="Pfam" id="PF13499">
    <property type="entry name" value="EF-hand_7"/>
    <property type="match status" value="2"/>
</dbReference>
<dbReference type="InterPro" id="IPR023395">
    <property type="entry name" value="MCP_dom_sf"/>
</dbReference>
<evidence type="ECO:0000256" key="5">
    <source>
        <dbReference type="ARBA" id="ARBA00022723"/>
    </source>
</evidence>
<evidence type="ECO:0000256" key="4">
    <source>
        <dbReference type="ARBA" id="ARBA00022692"/>
    </source>
</evidence>
<evidence type="ECO:0000256" key="2">
    <source>
        <dbReference type="ARBA" id="ARBA00006375"/>
    </source>
</evidence>
<keyword evidence="5" id="KW-0479">Metal-binding</keyword>
<evidence type="ECO:0000313" key="14">
    <source>
        <dbReference type="Proteomes" id="UP000269396"/>
    </source>
</evidence>
<name>A0A183NXM4_9TREM</name>
<dbReference type="InterPro" id="IPR002048">
    <property type="entry name" value="EF_hand_dom"/>
</dbReference>
<dbReference type="GO" id="GO:0005509">
    <property type="term" value="F:calcium ion binding"/>
    <property type="evidence" value="ECO:0007669"/>
    <property type="project" value="InterPro"/>
</dbReference>
<dbReference type="GO" id="GO:0055085">
    <property type="term" value="P:transmembrane transport"/>
    <property type="evidence" value="ECO:0007669"/>
    <property type="project" value="InterPro"/>
</dbReference>
<dbReference type="PROSITE" id="PS00018">
    <property type="entry name" value="EF_HAND_1"/>
    <property type="match status" value="2"/>
</dbReference>
<dbReference type="SMART" id="SM00054">
    <property type="entry name" value="EFh"/>
    <property type="match status" value="4"/>
</dbReference>
<dbReference type="PRINTS" id="PR00926">
    <property type="entry name" value="MITOCARRIER"/>
</dbReference>
<keyword evidence="10" id="KW-0496">Mitochondrion</keyword>
<evidence type="ECO:0000313" key="13">
    <source>
        <dbReference type="EMBL" id="VDP36182.1"/>
    </source>
</evidence>
<keyword evidence="8" id="KW-0106">Calcium</keyword>
<dbReference type="InterPro" id="IPR011992">
    <property type="entry name" value="EF-hand-dom_pair"/>
</dbReference>
<dbReference type="Pfam" id="PF00153">
    <property type="entry name" value="Mito_carr"/>
    <property type="match status" value="3"/>
</dbReference>
<dbReference type="PROSITE" id="PS50222">
    <property type="entry name" value="EF_HAND_2"/>
    <property type="match status" value="3"/>
</dbReference>
<dbReference type="SUPFAM" id="SSF47473">
    <property type="entry name" value="EF-hand"/>
    <property type="match status" value="1"/>
</dbReference>
<gene>
    <name evidence="13" type="ORF">SMTD_LOCUS6860</name>
</gene>
<dbReference type="FunFam" id="1.50.40.10:FF:000003">
    <property type="entry name" value="Putative calcium-binding mitochondrial carrier protein scamc-2"/>
    <property type="match status" value="1"/>
</dbReference>
<dbReference type="PANTHER" id="PTHR24089">
    <property type="entry name" value="SOLUTE CARRIER FAMILY 25"/>
    <property type="match status" value="1"/>
</dbReference>
<dbReference type="FunFam" id="1.10.238.10:FF:000028">
    <property type="entry name" value="Putative calcium-binding mitochondrial carrier protein scamc-2"/>
    <property type="match status" value="1"/>
</dbReference>
<evidence type="ECO:0000256" key="6">
    <source>
        <dbReference type="ARBA" id="ARBA00022737"/>
    </source>
</evidence>
<keyword evidence="9" id="KW-1133">Transmembrane helix</keyword>
<dbReference type="AlphaFoldDB" id="A0A183NXM4"/>
<dbReference type="Gene3D" id="1.50.40.10">
    <property type="entry name" value="Mitochondrial carrier domain"/>
    <property type="match status" value="1"/>
</dbReference>
<dbReference type="GO" id="GO:0005743">
    <property type="term" value="C:mitochondrial inner membrane"/>
    <property type="evidence" value="ECO:0007669"/>
    <property type="project" value="UniProtKB-SubCell"/>
</dbReference>
<keyword evidence="4 12" id="KW-0812">Transmembrane</keyword>
<dbReference type="InterPro" id="IPR002067">
    <property type="entry name" value="MCP"/>
</dbReference>
<keyword evidence="6" id="KW-0677">Repeat</keyword>
<dbReference type="SUPFAM" id="SSF103506">
    <property type="entry name" value="Mitochondrial carrier"/>
    <property type="match status" value="1"/>
</dbReference>
<evidence type="ECO:0000256" key="1">
    <source>
        <dbReference type="ARBA" id="ARBA00004448"/>
    </source>
</evidence>
<evidence type="ECO:0000256" key="11">
    <source>
        <dbReference type="ARBA" id="ARBA00023136"/>
    </source>
</evidence>
<evidence type="ECO:0000256" key="10">
    <source>
        <dbReference type="ARBA" id="ARBA00023128"/>
    </source>
</evidence>
<protein>
    <submittedName>
        <fullName evidence="13">Uncharacterized protein</fullName>
    </submittedName>
</protein>
<dbReference type="InterPro" id="IPR018108">
    <property type="entry name" value="MCP_transmembrane"/>
</dbReference>
<sequence length="494" mass="54697">MLNMSDLSDTDRERIGKLFSDLDIDKDGRISVTELSRVIKGSKDESDTKNKTAKKIMTKGDVDKDETLTFQEFLSYINDTETHLKLAFKEIDQNSDDRIDASEIQSAMKRLGANVSEADAQKLLKRIDKDGSLDIDYKEWRDFLLFSGTSKIDEIFRYWRHASAIDIGENMCVPDDFTEEEKKSGDAWKTLVSGGQYCNLSSSVHLPFTFLSGIAGCISRTVTAPLDRIKLTWQALGSKASEVGLLGTVNKMIKEGGVTALWRGNGVNCLKIAPESAIKFQAYEVYKCWLNESFGSNPDGSLQLHTKFLAGSLAGATSQSIIYPMEVLKTRMCLRKSGQYSSIFDCARKLYHSNGITIFYRGYVPNILGILPYAGIELAMFETFKQSYSKAFLSKDEKSQNIPPPVYVSVVAGALSSLCGQLGTYPLALVRTKLQAQASSEKTGLLKIVKNIVEHEGIPGLFRGLGPNILKVLPAVSVSYACYDQIKAFLQVSK</sequence>
<dbReference type="Gene3D" id="1.10.238.10">
    <property type="entry name" value="EF-hand"/>
    <property type="match status" value="2"/>
</dbReference>
<dbReference type="InterPro" id="IPR018247">
    <property type="entry name" value="EF_Hand_1_Ca_BS"/>
</dbReference>
<dbReference type="PROSITE" id="PS50920">
    <property type="entry name" value="SOLCAR"/>
    <property type="match status" value="3"/>
</dbReference>
<organism evidence="13 14">
    <name type="scientific">Schistosoma mattheei</name>
    <dbReference type="NCBI Taxonomy" id="31246"/>
    <lineage>
        <taxon>Eukaryota</taxon>
        <taxon>Metazoa</taxon>
        <taxon>Spiralia</taxon>
        <taxon>Lophotrochozoa</taxon>
        <taxon>Platyhelminthes</taxon>
        <taxon>Trematoda</taxon>
        <taxon>Digenea</taxon>
        <taxon>Strigeidida</taxon>
        <taxon>Schistosomatoidea</taxon>
        <taxon>Schistosomatidae</taxon>
        <taxon>Schistosoma</taxon>
    </lineage>
</organism>
<dbReference type="Proteomes" id="UP000269396">
    <property type="component" value="Unassembled WGS sequence"/>
</dbReference>
<dbReference type="STRING" id="31246.A0A183NXM4"/>
<evidence type="ECO:0000256" key="9">
    <source>
        <dbReference type="ARBA" id="ARBA00022989"/>
    </source>
</evidence>
<keyword evidence="3 12" id="KW-0813">Transport</keyword>
<evidence type="ECO:0000256" key="8">
    <source>
        <dbReference type="ARBA" id="ARBA00022837"/>
    </source>
</evidence>